<dbReference type="EMBL" id="HACG01011645">
    <property type="protein sequence ID" value="CEK58510.1"/>
    <property type="molecule type" value="Transcribed_RNA"/>
</dbReference>
<sequence length="70" mass="8303">LLINTYGIKPSKELLRKKWRWIGHSTKPHNNIARHALAMKNGRTRHVQTLHLLYNLSEKDHTRVVATYYL</sequence>
<feature type="non-terminal residue" evidence="1">
    <location>
        <position position="1"/>
    </location>
</feature>
<reference evidence="1" key="1">
    <citation type="submission" date="2014-12" db="EMBL/GenBank/DDBJ databases">
        <title>Insight into the proteome of Arion vulgaris.</title>
        <authorList>
            <person name="Aradska J."/>
            <person name="Bulat T."/>
            <person name="Smidak R."/>
            <person name="Sarate P."/>
            <person name="Gangsoo J."/>
            <person name="Sialana F."/>
            <person name="Bilban M."/>
            <person name="Lubec G."/>
        </authorList>
    </citation>
    <scope>NUCLEOTIDE SEQUENCE</scope>
    <source>
        <tissue evidence="1">Skin</tissue>
    </source>
</reference>
<dbReference type="AlphaFoldDB" id="A0A0B6YSQ6"/>
<proteinExistence type="predicted"/>
<protein>
    <submittedName>
        <fullName evidence="1">Uncharacterized protein</fullName>
    </submittedName>
</protein>
<gene>
    <name evidence="1" type="primary">ORF33351</name>
</gene>
<name>A0A0B6YSQ6_9EUPU</name>
<accession>A0A0B6YSQ6</accession>
<evidence type="ECO:0000313" key="1">
    <source>
        <dbReference type="EMBL" id="CEK58510.1"/>
    </source>
</evidence>
<organism evidence="1">
    <name type="scientific">Arion vulgaris</name>
    <dbReference type="NCBI Taxonomy" id="1028688"/>
    <lineage>
        <taxon>Eukaryota</taxon>
        <taxon>Metazoa</taxon>
        <taxon>Spiralia</taxon>
        <taxon>Lophotrochozoa</taxon>
        <taxon>Mollusca</taxon>
        <taxon>Gastropoda</taxon>
        <taxon>Heterobranchia</taxon>
        <taxon>Euthyneura</taxon>
        <taxon>Panpulmonata</taxon>
        <taxon>Eupulmonata</taxon>
        <taxon>Stylommatophora</taxon>
        <taxon>Helicina</taxon>
        <taxon>Arionoidea</taxon>
        <taxon>Arionidae</taxon>
        <taxon>Arion</taxon>
    </lineage>
</organism>